<organism evidence="1 2">
    <name type="scientific">Kribbibacterium absianum</name>
    <dbReference type="NCBI Taxonomy" id="3044210"/>
    <lineage>
        <taxon>Bacteria</taxon>
        <taxon>Bacillati</taxon>
        <taxon>Actinomycetota</taxon>
        <taxon>Coriobacteriia</taxon>
        <taxon>Coriobacteriales</taxon>
        <taxon>Kribbibacteriaceae</taxon>
        <taxon>Kribbibacterium</taxon>
    </lineage>
</organism>
<dbReference type="Proteomes" id="UP001431693">
    <property type="component" value="Unassembled WGS sequence"/>
</dbReference>
<comment type="caution">
    <text evidence="1">The sequence shown here is derived from an EMBL/GenBank/DDBJ whole genome shotgun (WGS) entry which is preliminary data.</text>
</comment>
<proteinExistence type="predicted"/>
<accession>A0ABT6ZI09</accession>
<dbReference type="EMBL" id="JASJEX010000001">
    <property type="protein sequence ID" value="MDJ1128692.1"/>
    <property type="molecule type" value="Genomic_DNA"/>
</dbReference>
<name>A0ABT6ZI09_9ACTN</name>
<dbReference type="RefSeq" id="WP_283712333.1">
    <property type="nucleotide sequence ID" value="NZ_JASJEW010000001.1"/>
</dbReference>
<evidence type="ECO:0000313" key="1">
    <source>
        <dbReference type="EMBL" id="MDJ1128692.1"/>
    </source>
</evidence>
<gene>
    <name evidence="1" type="ORF">QJ043_01140</name>
</gene>
<protein>
    <submittedName>
        <fullName evidence="1">Uncharacterized protein</fullName>
    </submittedName>
</protein>
<reference evidence="1" key="1">
    <citation type="submission" date="2023-05" db="EMBL/GenBank/DDBJ databases">
        <title>[olsenella] sp. nov., isolated from a pig farm feces dump.</title>
        <authorList>
            <person name="Chang Y.-H."/>
        </authorList>
    </citation>
    <scope>NUCLEOTIDE SEQUENCE</scope>
    <source>
        <strain evidence="1">YH-ols2217</strain>
    </source>
</reference>
<evidence type="ECO:0000313" key="2">
    <source>
        <dbReference type="Proteomes" id="UP001431693"/>
    </source>
</evidence>
<keyword evidence="2" id="KW-1185">Reference proteome</keyword>
<sequence length="199" mass="21500">MGQRVETAGRTVELPGWLQPCRAMPDDPPGSLPFLYQIAGDTGGSTGLVTVSPLAPEQTMPFGEARAVIDGIHECLGDDQGLVEVKATRTRGGEPVIWSIVKTTMEPSGVQYFLMLHLATAAGPLCVRGFFDEAVATGMRDTLVAARGYEGPWRADPYDPSFTRGNLMNQSEAAEWDAAFPAHPLSKARKLARYVVEHN</sequence>